<dbReference type="eggNOG" id="ENOG503071V">
    <property type="taxonomic scope" value="Bacteria"/>
</dbReference>
<dbReference type="AlphaFoldDB" id="F8L6N6"/>
<reference evidence="1 2" key="2">
    <citation type="journal article" date="2011" name="Mol. Biol. Evol.">
        <title>Unity in variety--the pan-genome of the Chlamydiae.</title>
        <authorList>
            <person name="Collingro A."/>
            <person name="Tischler P."/>
            <person name="Weinmaier T."/>
            <person name="Penz T."/>
            <person name="Heinz E."/>
            <person name="Brunham R.C."/>
            <person name="Read T.D."/>
            <person name="Bavoil P.M."/>
            <person name="Sachse K."/>
            <person name="Kahane S."/>
            <person name="Friedman M.G."/>
            <person name="Rattei T."/>
            <person name="Myers G.S."/>
            <person name="Horn M."/>
        </authorList>
    </citation>
    <scope>NUCLEOTIDE SEQUENCE [LARGE SCALE GENOMIC DNA]</scope>
    <source>
        <strain evidence="2">ATCC VR-1471 / Z</strain>
    </source>
</reference>
<sequence length="176" mass="19973">MSFTEEMKTNTKSLEQLEGVIAKAIKKVKGRKENDLCKYIPMSSGGYMHHFTLRKMKYKSPKDLGSLIEKFILNPDRPLVVPPKPRAARGSRKKRDNMNFTKLQLERLLNMARLSGDKEMVSILSPKKSLAQCKRELIQAVRHGIVDHELWNGYVEAVNAQQAMIAAGAELMMSDI</sequence>
<dbReference type="STRING" id="331113.SNE_A05070"/>
<proteinExistence type="predicted"/>
<evidence type="ECO:0000313" key="1">
    <source>
        <dbReference type="EMBL" id="CCB88384.1"/>
    </source>
</evidence>
<dbReference type="RefSeq" id="WP_013942851.1">
    <property type="nucleotide sequence ID" value="NC_015713.1"/>
</dbReference>
<reference key="1">
    <citation type="journal article" date="2011" name="Mol. Biol. Evol.">
        <title>Unity in variety -- the pan-genome of the Chlamydiae.</title>
        <authorList>
            <person name="Collingro A."/>
            <person name="Tischler P."/>
            <person name="Weinmaier T."/>
            <person name="Penz T."/>
            <person name="Heinz E."/>
            <person name="Brunham R.C."/>
            <person name="Read T.D."/>
            <person name="Bavoil P.M."/>
            <person name="Sachse K."/>
            <person name="Kahane S."/>
            <person name="Friedman M.G."/>
            <person name="Rattei T."/>
            <person name="Myers G.S.A."/>
            <person name="Horn M."/>
        </authorList>
    </citation>
    <scope>NUCLEOTIDE SEQUENCE</scope>
    <source>
        <strain>Z</strain>
    </source>
</reference>
<keyword evidence="2" id="KW-1185">Reference proteome</keyword>
<gene>
    <name evidence="1" type="ordered locus">SNE_A05070</name>
</gene>
<organism evidence="1 2">
    <name type="scientific">Simkania negevensis (strain ATCC VR-1471 / DSM 27360 / Z)</name>
    <dbReference type="NCBI Taxonomy" id="331113"/>
    <lineage>
        <taxon>Bacteria</taxon>
        <taxon>Pseudomonadati</taxon>
        <taxon>Chlamydiota</taxon>
        <taxon>Chlamydiia</taxon>
        <taxon>Parachlamydiales</taxon>
        <taxon>Simkaniaceae</taxon>
        <taxon>Simkania</taxon>
    </lineage>
</organism>
<accession>F8L6N6</accession>
<dbReference type="HOGENOM" id="CLU_1567924_0_0_0"/>
<protein>
    <submittedName>
        <fullName evidence="1">Uncharacterized protein</fullName>
    </submittedName>
</protein>
<evidence type="ECO:0000313" key="2">
    <source>
        <dbReference type="Proteomes" id="UP000000496"/>
    </source>
</evidence>
<dbReference type="EMBL" id="FR872582">
    <property type="protein sequence ID" value="CCB88384.1"/>
    <property type="molecule type" value="Genomic_DNA"/>
</dbReference>
<dbReference type="Proteomes" id="UP000000496">
    <property type="component" value="Chromosome gsn.131"/>
</dbReference>
<dbReference type="KEGG" id="sng:SNE_A05070"/>
<name>F8L6N6_SIMNZ</name>